<dbReference type="EMBL" id="CP027860">
    <property type="protein sequence ID" value="AVP96138.1"/>
    <property type="molecule type" value="Genomic_DNA"/>
</dbReference>
<dbReference type="AlphaFoldDB" id="A0A2P1PMS9"/>
<reference evidence="1 2" key="1">
    <citation type="submission" date="2018-03" db="EMBL/GenBank/DDBJ databases">
        <title>Ahniella affigens gen. nov., sp. nov., a gammaproteobacterium isolated from sandy soil near a stream.</title>
        <authorList>
            <person name="Ko Y."/>
            <person name="Kim J.-H."/>
        </authorList>
    </citation>
    <scope>NUCLEOTIDE SEQUENCE [LARGE SCALE GENOMIC DNA]</scope>
    <source>
        <strain evidence="1 2">D13</strain>
    </source>
</reference>
<name>A0A2P1PMS9_9GAMM</name>
<keyword evidence="2" id="KW-1185">Reference proteome</keyword>
<dbReference type="Proteomes" id="UP000241074">
    <property type="component" value="Chromosome"/>
</dbReference>
<evidence type="ECO:0000313" key="2">
    <source>
        <dbReference type="Proteomes" id="UP000241074"/>
    </source>
</evidence>
<evidence type="ECO:0000313" key="1">
    <source>
        <dbReference type="EMBL" id="AVP96138.1"/>
    </source>
</evidence>
<proteinExistence type="predicted"/>
<reference evidence="1 2" key="2">
    <citation type="submission" date="2018-03" db="EMBL/GenBank/DDBJ databases">
        <authorList>
            <person name="Keele B.F."/>
        </authorList>
    </citation>
    <scope>NUCLEOTIDE SEQUENCE [LARGE SCALE GENOMIC DNA]</scope>
    <source>
        <strain evidence="1 2">D13</strain>
    </source>
</reference>
<gene>
    <name evidence="1" type="ORF">C7S18_02540</name>
</gene>
<protein>
    <submittedName>
        <fullName evidence="1">Uncharacterized protein</fullName>
    </submittedName>
</protein>
<accession>A0A2P1PMS9</accession>
<dbReference type="KEGG" id="xba:C7S18_02540"/>
<organism evidence="1 2">
    <name type="scientific">Ahniella affigens</name>
    <dbReference type="NCBI Taxonomy" id="2021234"/>
    <lineage>
        <taxon>Bacteria</taxon>
        <taxon>Pseudomonadati</taxon>
        <taxon>Pseudomonadota</taxon>
        <taxon>Gammaproteobacteria</taxon>
        <taxon>Lysobacterales</taxon>
        <taxon>Rhodanobacteraceae</taxon>
        <taxon>Ahniella</taxon>
    </lineage>
</organism>
<sequence>MKQVLIERPRSGWRLKHKRTNKPRASDWNGEDLDIERQAPRLRQSKHFDDLLSPLRKYLRAQVGRPWDNVYSEMCATIDRRTVSGRHLFEHVEWEVLIDAVLDEQGKPCYPAHRHWRQGRAVGLFVHPRTRLLCYQAGDSARERKRKRESKHAEFVANHRDLGQGAFLLKRRGIWHWVLGARVDDHLQPNQRKRTQRVDFMIGSSAYMLLKARQLNTKELRQLELSNDPCDAHTD</sequence>